<dbReference type="InterPro" id="IPR010432">
    <property type="entry name" value="RDD"/>
</dbReference>
<evidence type="ECO:0000256" key="2">
    <source>
        <dbReference type="ARBA" id="ARBA00022475"/>
    </source>
</evidence>
<sequence>MYNVVAVNNLSSPYRRFVAYSIDYIVMIFLTTIVTTFSNGVIALNFILLVFIHAVYFSYLTASNWQATLGQRLMKIYVITLDGKRLSLTRSFDRYIIQWIIPDIMLIILHLMQNEVSIFGLFLVVFLYLVWISGYFMMFFNTKRQALHDYLFKTLVVNGYL</sequence>
<evidence type="ECO:0000313" key="8">
    <source>
        <dbReference type="EMBL" id="ETO91230.1"/>
    </source>
</evidence>
<protein>
    <submittedName>
        <fullName evidence="8">RDD family protein</fullName>
    </submittedName>
</protein>
<evidence type="ECO:0000259" key="7">
    <source>
        <dbReference type="Pfam" id="PF06271"/>
    </source>
</evidence>
<feature type="transmembrane region" description="Helical" evidence="6">
    <location>
        <begin position="43"/>
        <end position="62"/>
    </location>
</feature>
<feature type="transmembrane region" description="Helical" evidence="6">
    <location>
        <begin position="118"/>
        <end position="140"/>
    </location>
</feature>
<evidence type="ECO:0000256" key="4">
    <source>
        <dbReference type="ARBA" id="ARBA00022989"/>
    </source>
</evidence>
<organism evidence="8 9">
    <name type="scientific">Candidatus Xenolissoclinum pacificiensis L6</name>
    <dbReference type="NCBI Taxonomy" id="1401685"/>
    <lineage>
        <taxon>Bacteria</taxon>
        <taxon>Pseudomonadati</taxon>
        <taxon>Pseudomonadota</taxon>
        <taxon>Alphaproteobacteria</taxon>
        <taxon>Rickettsiales</taxon>
        <taxon>Anaplasmataceae</taxon>
        <taxon>Candidatus Xenolissoclinum</taxon>
    </lineage>
</organism>
<dbReference type="GO" id="GO:0005886">
    <property type="term" value="C:plasma membrane"/>
    <property type="evidence" value="ECO:0007669"/>
    <property type="project" value="UniProtKB-SubCell"/>
</dbReference>
<comment type="caution">
    <text evidence="8">The sequence shown here is derived from an EMBL/GenBank/DDBJ whole genome shotgun (WGS) entry which is preliminary data.</text>
</comment>
<dbReference type="Proteomes" id="UP000018951">
    <property type="component" value="Unassembled WGS sequence"/>
</dbReference>
<comment type="subcellular location">
    <subcellularLocation>
        <location evidence="1">Cell membrane</location>
        <topology evidence="1">Multi-pass membrane protein</topology>
    </subcellularLocation>
</comment>
<dbReference type="PANTHER" id="PTHR36115">
    <property type="entry name" value="PROLINE-RICH ANTIGEN HOMOLOG-RELATED"/>
    <property type="match status" value="1"/>
</dbReference>
<proteinExistence type="predicted"/>
<evidence type="ECO:0000313" key="9">
    <source>
        <dbReference type="Proteomes" id="UP000018951"/>
    </source>
</evidence>
<reference evidence="8 9" key="1">
    <citation type="journal article" date="2013" name="PLoS ONE">
        <title>Bacterial endosymbiosis in a chordate host: long-term co-evolution and conservation of secondary metabolism.</title>
        <authorList>
            <person name="Kwan J.C."/>
            <person name="Schmidt E.W."/>
        </authorList>
    </citation>
    <scope>NUCLEOTIDE SEQUENCE [LARGE SCALE GENOMIC DNA]</scope>
    <source>
        <strain evidence="9">L6</strain>
    </source>
</reference>
<dbReference type="EMBL" id="AXCJ01000008">
    <property type="protein sequence ID" value="ETO91230.1"/>
    <property type="molecule type" value="Genomic_DNA"/>
</dbReference>
<name>W2UZG6_9RICK</name>
<accession>W2UZG6</accession>
<feature type="transmembrane region" description="Helical" evidence="6">
    <location>
        <begin position="17"/>
        <end position="37"/>
    </location>
</feature>
<dbReference type="InterPro" id="IPR051791">
    <property type="entry name" value="Pra-immunoreactive"/>
</dbReference>
<dbReference type="PANTHER" id="PTHR36115:SF6">
    <property type="entry name" value="PROLINE-RICH ANTIGEN HOMOLOG"/>
    <property type="match status" value="1"/>
</dbReference>
<dbReference type="STRING" id="1401685.P857_723"/>
<feature type="transmembrane region" description="Helical" evidence="6">
    <location>
        <begin position="95"/>
        <end position="112"/>
    </location>
</feature>
<keyword evidence="4 6" id="KW-1133">Transmembrane helix</keyword>
<evidence type="ECO:0000256" key="6">
    <source>
        <dbReference type="SAM" id="Phobius"/>
    </source>
</evidence>
<feature type="domain" description="RDD" evidence="7">
    <location>
        <begin position="12"/>
        <end position="151"/>
    </location>
</feature>
<gene>
    <name evidence="8" type="ORF">P857_723</name>
</gene>
<evidence type="ECO:0000256" key="5">
    <source>
        <dbReference type="ARBA" id="ARBA00023136"/>
    </source>
</evidence>
<keyword evidence="5 6" id="KW-0472">Membrane</keyword>
<keyword evidence="2" id="KW-1003">Cell membrane</keyword>
<evidence type="ECO:0000256" key="3">
    <source>
        <dbReference type="ARBA" id="ARBA00022692"/>
    </source>
</evidence>
<dbReference type="Pfam" id="PF06271">
    <property type="entry name" value="RDD"/>
    <property type="match status" value="1"/>
</dbReference>
<keyword evidence="9" id="KW-1185">Reference proteome</keyword>
<dbReference type="AlphaFoldDB" id="W2UZG6"/>
<evidence type="ECO:0000256" key="1">
    <source>
        <dbReference type="ARBA" id="ARBA00004651"/>
    </source>
</evidence>
<keyword evidence="3 6" id="KW-0812">Transmembrane</keyword>